<gene>
    <name evidence="1" type="ORF">OVA965_LOCUS32006</name>
    <name evidence="2" type="ORF">TMI583_LOCUS32855</name>
</gene>
<evidence type="ECO:0000313" key="3">
    <source>
        <dbReference type="Proteomes" id="UP000682733"/>
    </source>
</evidence>
<evidence type="ECO:0000313" key="2">
    <source>
        <dbReference type="EMBL" id="CAF4187252.1"/>
    </source>
</evidence>
<reference evidence="2" key="1">
    <citation type="submission" date="2021-02" db="EMBL/GenBank/DDBJ databases">
        <authorList>
            <person name="Nowell W R."/>
        </authorList>
    </citation>
    <scope>NUCLEOTIDE SEQUENCE</scope>
</reference>
<dbReference type="Proteomes" id="UP000682733">
    <property type="component" value="Unassembled WGS sequence"/>
</dbReference>
<dbReference type="EMBL" id="CAJNOK010024581">
    <property type="protein sequence ID" value="CAF1378584.1"/>
    <property type="molecule type" value="Genomic_DNA"/>
</dbReference>
<proteinExistence type="predicted"/>
<accession>A0A8S2RT55</accession>
<evidence type="ECO:0000313" key="1">
    <source>
        <dbReference type="EMBL" id="CAF1378584.1"/>
    </source>
</evidence>
<protein>
    <submittedName>
        <fullName evidence="2">Uncharacterized protein</fullName>
    </submittedName>
</protein>
<sequence>KRVTNLDPSKMEYLQEWVKKHGWESEVVVGGGDVPHKLGELVVFCIKHAQLKVFDLDGKATAFIDYKTGVPPVSKYNDAYVKKMYGNEYEFRQANEMNELRNTFGENLNNWKVGKLKMLTVATDSKGVHRLYTTQQIAEKPVKNFYPTNVSLPAPNPPKDNLPAIEEVAPAKSPLPLAPGNDHVEFAANLFE</sequence>
<feature type="non-terminal residue" evidence="2">
    <location>
        <position position="1"/>
    </location>
</feature>
<organism evidence="2 3">
    <name type="scientific">Didymodactylos carnosus</name>
    <dbReference type="NCBI Taxonomy" id="1234261"/>
    <lineage>
        <taxon>Eukaryota</taxon>
        <taxon>Metazoa</taxon>
        <taxon>Spiralia</taxon>
        <taxon>Gnathifera</taxon>
        <taxon>Rotifera</taxon>
        <taxon>Eurotatoria</taxon>
        <taxon>Bdelloidea</taxon>
        <taxon>Philodinida</taxon>
        <taxon>Philodinidae</taxon>
        <taxon>Didymodactylos</taxon>
    </lineage>
</organism>
<dbReference type="EMBL" id="CAJOBA010046266">
    <property type="protein sequence ID" value="CAF4187252.1"/>
    <property type="molecule type" value="Genomic_DNA"/>
</dbReference>
<dbReference type="Proteomes" id="UP000677228">
    <property type="component" value="Unassembled WGS sequence"/>
</dbReference>
<comment type="caution">
    <text evidence="2">The sequence shown here is derived from an EMBL/GenBank/DDBJ whole genome shotgun (WGS) entry which is preliminary data.</text>
</comment>
<name>A0A8S2RT55_9BILA</name>
<dbReference type="AlphaFoldDB" id="A0A8S2RT55"/>